<evidence type="ECO:0000313" key="3">
    <source>
        <dbReference type="Proteomes" id="UP000011550"/>
    </source>
</evidence>
<keyword evidence="1" id="KW-1133">Transmembrane helix</keyword>
<protein>
    <submittedName>
        <fullName evidence="2">Uncharacterized protein</fullName>
    </submittedName>
</protein>
<accession>M0IKU1</accession>
<feature type="transmembrane region" description="Helical" evidence="1">
    <location>
        <begin position="37"/>
        <end position="54"/>
    </location>
</feature>
<dbReference type="Proteomes" id="UP000011550">
    <property type="component" value="Unassembled WGS sequence"/>
</dbReference>
<keyword evidence="3" id="KW-1185">Reference proteome</keyword>
<sequence>MVEVDWVRTGKAVVRVLVGFSVAVVVLGVLFAYFQSLAGVVLFAVALAVAYYLFKRYIAGTHVSVNIKK</sequence>
<name>M0IKU1_9EURY</name>
<keyword evidence="1" id="KW-0812">Transmembrane</keyword>
<proteinExistence type="predicted"/>
<reference evidence="2 3" key="1">
    <citation type="journal article" date="2014" name="PLoS Genet.">
        <title>Phylogenetically driven sequencing of extremely halophilic archaea reveals strategies for static and dynamic osmo-response.</title>
        <authorList>
            <person name="Becker E.A."/>
            <person name="Seitzer P.M."/>
            <person name="Tritt A."/>
            <person name="Larsen D."/>
            <person name="Krusor M."/>
            <person name="Yao A.I."/>
            <person name="Wu D."/>
            <person name="Madern D."/>
            <person name="Eisen J.A."/>
            <person name="Darling A.E."/>
            <person name="Facciotti M.T."/>
        </authorList>
    </citation>
    <scope>NUCLEOTIDE SEQUENCE [LARGE SCALE GENOMIC DNA]</scope>
    <source>
        <strain evidence="2 3">ATCC BAA-1512</strain>
    </source>
</reference>
<dbReference type="AlphaFoldDB" id="M0IKU1"/>
<dbReference type="RefSeq" id="WP_008319110.1">
    <property type="nucleotide sequence ID" value="NZ_AOLN01000009.1"/>
</dbReference>
<dbReference type="EMBL" id="AOLN01000009">
    <property type="protein sequence ID" value="ELZ96059.1"/>
    <property type="molecule type" value="Genomic_DNA"/>
</dbReference>
<feature type="transmembrane region" description="Helical" evidence="1">
    <location>
        <begin position="12"/>
        <end position="31"/>
    </location>
</feature>
<organism evidence="2 3">
    <name type="scientific">Haloferax mucosum ATCC BAA-1512</name>
    <dbReference type="NCBI Taxonomy" id="662479"/>
    <lineage>
        <taxon>Archaea</taxon>
        <taxon>Methanobacteriati</taxon>
        <taxon>Methanobacteriota</taxon>
        <taxon>Stenosarchaea group</taxon>
        <taxon>Halobacteria</taxon>
        <taxon>Halobacteriales</taxon>
        <taxon>Haloferacaceae</taxon>
        <taxon>Haloferax</taxon>
    </lineage>
</organism>
<comment type="caution">
    <text evidence="2">The sequence shown here is derived from an EMBL/GenBank/DDBJ whole genome shotgun (WGS) entry which is preliminary data.</text>
</comment>
<keyword evidence="1" id="KW-0472">Membrane</keyword>
<evidence type="ECO:0000313" key="2">
    <source>
        <dbReference type="EMBL" id="ELZ96059.1"/>
    </source>
</evidence>
<evidence type="ECO:0000256" key="1">
    <source>
        <dbReference type="SAM" id="Phobius"/>
    </source>
</evidence>
<gene>
    <name evidence="2" type="ORF">C440_05697</name>
</gene>
<dbReference type="PATRIC" id="fig|662479.7.peg.1159"/>